<dbReference type="PANTHER" id="PTHR22930">
    <property type="match status" value="1"/>
</dbReference>
<protein>
    <recommendedName>
        <fullName evidence="2">DUF8040 domain-containing protein</fullName>
    </recommendedName>
</protein>
<evidence type="ECO:0000256" key="1">
    <source>
        <dbReference type="SAM" id="Phobius"/>
    </source>
</evidence>
<feature type="domain" description="DUF8040" evidence="2">
    <location>
        <begin position="60"/>
        <end position="151"/>
    </location>
</feature>
<dbReference type="PANTHER" id="PTHR22930:SF293">
    <property type="entry name" value="PROTEIN ALP1-LIKE"/>
    <property type="match status" value="1"/>
</dbReference>
<dbReference type="AlphaFoldDB" id="A0A5B7AZZ1"/>
<dbReference type="EMBL" id="GHES01031748">
    <property type="protein sequence ID" value="MPA62307.1"/>
    <property type="molecule type" value="Transcribed_RNA"/>
</dbReference>
<dbReference type="InterPro" id="IPR058353">
    <property type="entry name" value="DUF8040"/>
</dbReference>
<dbReference type="Pfam" id="PF26138">
    <property type="entry name" value="DUF8040"/>
    <property type="match status" value="1"/>
</dbReference>
<keyword evidence="1" id="KW-0812">Transmembrane</keyword>
<keyword evidence="1" id="KW-1133">Transmembrane helix</keyword>
<evidence type="ECO:0000313" key="3">
    <source>
        <dbReference type="EMBL" id="MPA62307.1"/>
    </source>
</evidence>
<gene>
    <name evidence="3" type="ORF">Din_031748</name>
</gene>
<sequence length="191" mass="23219">MARLSLAMRKLMRKRKLVTVLYLLKIFHILNWFFQSLFKIVEAHVRNYSLKARYYNSFYKRRETMYRLVYESDVTCIEQLRMNRQAFNKLCYKLQTIGQLKDTKNMLIDEQVAIFLHIIAHHVKNRVTKFRFMRSGETISRHFNVALNAVIRLEGELLKKPDPVLVNSMDERWKWFKVFHIHLVEVYFNII</sequence>
<reference evidence="3" key="1">
    <citation type="submission" date="2019-08" db="EMBL/GenBank/DDBJ databases">
        <title>Reference gene set and small RNA set construction with multiple tissues from Davidia involucrata Baill.</title>
        <authorList>
            <person name="Yang H."/>
            <person name="Zhou C."/>
            <person name="Li G."/>
            <person name="Wang J."/>
            <person name="Gao P."/>
            <person name="Wang M."/>
            <person name="Wang R."/>
            <person name="Zhao Y."/>
        </authorList>
    </citation>
    <scope>NUCLEOTIDE SEQUENCE</scope>
    <source>
        <tissue evidence="3">Mixed with DoveR01_LX</tissue>
    </source>
</reference>
<proteinExistence type="predicted"/>
<name>A0A5B7AZZ1_DAVIN</name>
<organism evidence="3">
    <name type="scientific">Davidia involucrata</name>
    <name type="common">Dove tree</name>
    <dbReference type="NCBI Taxonomy" id="16924"/>
    <lineage>
        <taxon>Eukaryota</taxon>
        <taxon>Viridiplantae</taxon>
        <taxon>Streptophyta</taxon>
        <taxon>Embryophyta</taxon>
        <taxon>Tracheophyta</taxon>
        <taxon>Spermatophyta</taxon>
        <taxon>Magnoliopsida</taxon>
        <taxon>eudicotyledons</taxon>
        <taxon>Gunneridae</taxon>
        <taxon>Pentapetalae</taxon>
        <taxon>asterids</taxon>
        <taxon>Cornales</taxon>
        <taxon>Nyssaceae</taxon>
        <taxon>Davidia</taxon>
    </lineage>
</organism>
<feature type="transmembrane region" description="Helical" evidence="1">
    <location>
        <begin position="20"/>
        <end position="38"/>
    </location>
</feature>
<accession>A0A5B7AZZ1</accession>
<dbReference type="InterPro" id="IPR045249">
    <property type="entry name" value="HARBI1-like"/>
</dbReference>
<keyword evidence="1" id="KW-0472">Membrane</keyword>
<evidence type="ECO:0000259" key="2">
    <source>
        <dbReference type="Pfam" id="PF26138"/>
    </source>
</evidence>